<sequence length="227" mass="24888">MRRKYLKTAIFFGTLTIATITLVILVGVPAIAKLTSLLSNLNKSSQLIEQNDTNPPPPPRINTPTDATNKFSIDINGSSEPGSSVEIFWNDNKDEVLAGSDGGFSFNFKLRDGENTLYATAKDNFGNESQKSQEYKITLDNKPPTLEITKPKDGTSFFGSHQRLVSIEGKTENNASVIINDRLIIVNESGAFSYATTLNEDENHFTVKTTDKAGNSTEQSLTVNFTL</sequence>
<proteinExistence type="predicted"/>
<accession>A0A1F7YCN0</accession>
<dbReference type="AlphaFoldDB" id="A0A1F7YCN0"/>
<dbReference type="Pfam" id="PF09136">
    <property type="entry name" value="Glucodextran_B"/>
    <property type="match status" value="1"/>
</dbReference>
<gene>
    <name evidence="3" type="ORF">A2627_03160</name>
</gene>
<protein>
    <recommendedName>
        <fullName evidence="2">Bacterial Ig-like domain-containing protein</fullName>
    </recommendedName>
</protein>
<evidence type="ECO:0000256" key="1">
    <source>
        <dbReference type="SAM" id="MobiDB-lite"/>
    </source>
</evidence>
<dbReference type="EMBL" id="MGGI01000025">
    <property type="protein sequence ID" value="OGM24940.1"/>
    <property type="molecule type" value="Genomic_DNA"/>
</dbReference>
<organism evidence="3 4">
    <name type="scientific">Candidatus Woesebacteria bacterium RIFCSPHIGHO2_01_FULL_39_28</name>
    <dbReference type="NCBI Taxonomy" id="1802496"/>
    <lineage>
        <taxon>Bacteria</taxon>
        <taxon>Candidatus Woeseibacteriota</taxon>
    </lineage>
</organism>
<dbReference type="Pfam" id="PF19077">
    <property type="entry name" value="Big_13"/>
    <property type="match status" value="1"/>
</dbReference>
<feature type="region of interest" description="Disordered" evidence="1">
    <location>
        <begin position="47"/>
        <end position="66"/>
    </location>
</feature>
<name>A0A1F7YCN0_9BACT</name>
<evidence type="ECO:0000313" key="4">
    <source>
        <dbReference type="Proteomes" id="UP000178851"/>
    </source>
</evidence>
<dbReference type="InterPro" id="IPR013783">
    <property type="entry name" value="Ig-like_fold"/>
</dbReference>
<comment type="caution">
    <text evidence="3">The sequence shown here is derived from an EMBL/GenBank/DDBJ whole genome shotgun (WGS) entry which is preliminary data.</text>
</comment>
<evidence type="ECO:0000259" key="2">
    <source>
        <dbReference type="Pfam" id="PF19077"/>
    </source>
</evidence>
<reference evidence="3 4" key="1">
    <citation type="journal article" date="2016" name="Nat. Commun.">
        <title>Thousands of microbial genomes shed light on interconnected biogeochemical processes in an aquifer system.</title>
        <authorList>
            <person name="Anantharaman K."/>
            <person name="Brown C.T."/>
            <person name="Hug L.A."/>
            <person name="Sharon I."/>
            <person name="Castelle C.J."/>
            <person name="Probst A.J."/>
            <person name="Thomas B.C."/>
            <person name="Singh A."/>
            <person name="Wilkins M.J."/>
            <person name="Karaoz U."/>
            <person name="Brodie E.L."/>
            <person name="Williams K.H."/>
            <person name="Hubbard S.S."/>
            <person name="Banfield J.F."/>
        </authorList>
    </citation>
    <scope>NUCLEOTIDE SEQUENCE [LARGE SCALE GENOMIC DNA]</scope>
</reference>
<evidence type="ECO:0000313" key="3">
    <source>
        <dbReference type="EMBL" id="OGM24940.1"/>
    </source>
</evidence>
<dbReference type="InterPro" id="IPR044016">
    <property type="entry name" value="Big_13"/>
</dbReference>
<dbReference type="Proteomes" id="UP000178851">
    <property type="component" value="Unassembled WGS sequence"/>
</dbReference>
<feature type="domain" description="Bacterial Ig-like" evidence="2">
    <location>
        <begin position="67"/>
        <end position="140"/>
    </location>
</feature>
<dbReference type="Gene3D" id="2.60.40.10">
    <property type="entry name" value="Immunoglobulins"/>
    <property type="match status" value="2"/>
</dbReference>